<accession>A0AAD8K0K1</accession>
<evidence type="ECO:0000256" key="11">
    <source>
        <dbReference type="SAM" id="MobiDB-lite"/>
    </source>
</evidence>
<dbReference type="GO" id="GO:0004674">
    <property type="term" value="F:protein serine/threonine kinase activity"/>
    <property type="evidence" value="ECO:0007669"/>
    <property type="project" value="UniProtKB-EC"/>
</dbReference>
<keyword evidence="7" id="KW-0418">Kinase</keyword>
<evidence type="ECO:0000256" key="3">
    <source>
        <dbReference type="ARBA" id="ARBA00022553"/>
    </source>
</evidence>
<dbReference type="AlphaFoldDB" id="A0AAD8K0K1"/>
<keyword evidence="5 12" id="KW-0812">Transmembrane</keyword>
<dbReference type="GO" id="GO:0016020">
    <property type="term" value="C:membrane"/>
    <property type="evidence" value="ECO:0007669"/>
    <property type="project" value="UniProtKB-SubCell"/>
</dbReference>
<keyword evidence="9 12" id="KW-1133">Transmembrane helix</keyword>
<comment type="subcellular location">
    <subcellularLocation>
        <location evidence="1">Membrane</location>
        <topology evidence="1">Single-pass membrane protein</topology>
    </subcellularLocation>
</comment>
<dbReference type="InterPro" id="IPR052232">
    <property type="entry name" value="RLK_Ser/Thr-Kinase"/>
</dbReference>
<organism evidence="13 14">
    <name type="scientific">Tagetes erecta</name>
    <name type="common">African marigold</name>
    <dbReference type="NCBI Taxonomy" id="13708"/>
    <lineage>
        <taxon>Eukaryota</taxon>
        <taxon>Viridiplantae</taxon>
        <taxon>Streptophyta</taxon>
        <taxon>Embryophyta</taxon>
        <taxon>Tracheophyta</taxon>
        <taxon>Spermatophyta</taxon>
        <taxon>Magnoliopsida</taxon>
        <taxon>eudicotyledons</taxon>
        <taxon>Gunneridae</taxon>
        <taxon>Pentapetalae</taxon>
        <taxon>asterids</taxon>
        <taxon>campanulids</taxon>
        <taxon>Asterales</taxon>
        <taxon>Asteraceae</taxon>
        <taxon>Asteroideae</taxon>
        <taxon>Heliantheae alliance</taxon>
        <taxon>Tageteae</taxon>
        <taxon>Tagetes</taxon>
    </lineage>
</organism>
<keyword evidence="10 12" id="KW-0472">Membrane</keyword>
<reference evidence="13" key="1">
    <citation type="journal article" date="2023" name="bioRxiv">
        <title>Improved chromosome-level genome assembly for marigold (Tagetes erecta).</title>
        <authorList>
            <person name="Jiang F."/>
            <person name="Yuan L."/>
            <person name="Wang S."/>
            <person name="Wang H."/>
            <person name="Xu D."/>
            <person name="Wang A."/>
            <person name="Fan W."/>
        </authorList>
    </citation>
    <scope>NUCLEOTIDE SEQUENCE</scope>
    <source>
        <strain evidence="13">WSJ</strain>
        <tissue evidence="13">Leaf</tissue>
    </source>
</reference>
<name>A0AAD8K0K1_TARER</name>
<feature type="region of interest" description="Disordered" evidence="11">
    <location>
        <begin position="115"/>
        <end position="135"/>
    </location>
</feature>
<keyword evidence="4" id="KW-0808">Transferase</keyword>
<sequence length="180" mass="19985">MIVVGICVEAAIVILMFLISLYLTSKHNNSCKKTKTLPQKPSIANVSTEIREIRVDPTRPVIQETEIPNTHFKKYHPGQYPFQESDLFVVHAEDESGVNGYQKIQIDIGKKHRISYPEKVGGGGGSSHESRSGDQQAIVAVQPKVSHLGWEHWYTLRELEIATNGFADENVIGEGGYGIV</sequence>
<protein>
    <recommendedName>
        <fullName evidence="2">non-specific serine/threonine protein kinase</fullName>
        <ecNumber evidence="2">2.7.11.1</ecNumber>
    </recommendedName>
</protein>
<keyword evidence="14" id="KW-1185">Reference proteome</keyword>
<dbReference type="PANTHER" id="PTHR47984">
    <property type="entry name" value="OS01G0323000 PROTEIN"/>
    <property type="match status" value="1"/>
</dbReference>
<comment type="caution">
    <text evidence="13">The sequence shown here is derived from an EMBL/GenBank/DDBJ whole genome shotgun (WGS) entry which is preliminary data.</text>
</comment>
<dbReference type="PANTHER" id="PTHR47984:SF10">
    <property type="entry name" value="PROTEIN KINASE SUPERFAMILY PROTEIN"/>
    <property type="match status" value="1"/>
</dbReference>
<evidence type="ECO:0000256" key="8">
    <source>
        <dbReference type="ARBA" id="ARBA00022840"/>
    </source>
</evidence>
<evidence type="ECO:0000313" key="13">
    <source>
        <dbReference type="EMBL" id="KAK1412092.1"/>
    </source>
</evidence>
<keyword evidence="8" id="KW-0067">ATP-binding</keyword>
<dbReference type="EC" id="2.7.11.1" evidence="2"/>
<evidence type="ECO:0000256" key="12">
    <source>
        <dbReference type="SAM" id="Phobius"/>
    </source>
</evidence>
<evidence type="ECO:0000256" key="7">
    <source>
        <dbReference type="ARBA" id="ARBA00022777"/>
    </source>
</evidence>
<gene>
    <name evidence="13" type="ORF">QVD17_33075</name>
</gene>
<dbReference type="Proteomes" id="UP001229421">
    <property type="component" value="Unassembled WGS sequence"/>
</dbReference>
<evidence type="ECO:0000256" key="10">
    <source>
        <dbReference type="ARBA" id="ARBA00023136"/>
    </source>
</evidence>
<evidence type="ECO:0000256" key="1">
    <source>
        <dbReference type="ARBA" id="ARBA00004167"/>
    </source>
</evidence>
<dbReference type="GO" id="GO:0005524">
    <property type="term" value="F:ATP binding"/>
    <property type="evidence" value="ECO:0007669"/>
    <property type="project" value="UniProtKB-KW"/>
</dbReference>
<evidence type="ECO:0000256" key="2">
    <source>
        <dbReference type="ARBA" id="ARBA00012513"/>
    </source>
</evidence>
<evidence type="ECO:0000256" key="5">
    <source>
        <dbReference type="ARBA" id="ARBA00022692"/>
    </source>
</evidence>
<proteinExistence type="predicted"/>
<evidence type="ECO:0000256" key="9">
    <source>
        <dbReference type="ARBA" id="ARBA00022989"/>
    </source>
</evidence>
<evidence type="ECO:0000256" key="4">
    <source>
        <dbReference type="ARBA" id="ARBA00022679"/>
    </source>
</evidence>
<evidence type="ECO:0000256" key="6">
    <source>
        <dbReference type="ARBA" id="ARBA00022741"/>
    </source>
</evidence>
<keyword evidence="6" id="KW-0547">Nucleotide-binding</keyword>
<feature type="transmembrane region" description="Helical" evidence="12">
    <location>
        <begin position="6"/>
        <end position="25"/>
    </location>
</feature>
<dbReference type="EMBL" id="JAUHHV010000009">
    <property type="protein sequence ID" value="KAK1412092.1"/>
    <property type="molecule type" value="Genomic_DNA"/>
</dbReference>
<evidence type="ECO:0000313" key="14">
    <source>
        <dbReference type="Proteomes" id="UP001229421"/>
    </source>
</evidence>
<dbReference type="Gene3D" id="3.30.200.20">
    <property type="entry name" value="Phosphorylase Kinase, domain 1"/>
    <property type="match status" value="1"/>
</dbReference>
<keyword evidence="3" id="KW-0597">Phosphoprotein</keyword>